<proteinExistence type="predicted"/>
<dbReference type="Gene3D" id="2.40.160.50">
    <property type="entry name" value="membrane protein fhac: a member of the omp85/tpsb transporter family"/>
    <property type="match status" value="1"/>
</dbReference>
<dbReference type="AlphaFoldDB" id="A0A2K8KTR2"/>
<comment type="subcellular location">
    <subcellularLocation>
        <location evidence="1">Membrane</location>
    </subcellularLocation>
</comment>
<name>A0A2K8KTR2_9GAMM</name>
<feature type="chain" id="PRO_5014655412" evidence="4">
    <location>
        <begin position="22"/>
        <end position="594"/>
    </location>
</feature>
<dbReference type="InterPro" id="IPR000184">
    <property type="entry name" value="Bac_surfAg_D15"/>
</dbReference>
<evidence type="ECO:0000256" key="3">
    <source>
        <dbReference type="ARBA" id="ARBA00023136"/>
    </source>
</evidence>
<protein>
    <submittedName>
        <fullName evidence="6">Outer membrane protein / bacterial surface antigen</fullName>
    </submittedName>
</protein>
<accession>A0A2K8KTR2</accession>
<reference evidence="6 7" key="1">
    <citation type="journal article" date="2017" name="Environ. Microbiol.">
        <title>Genomic and physiological analyses of 'Reinekea forsetii' reveal a versatile opportunistic lifestyle during spring algae blooms.</title>
        <authorList>
            <person name="Avci B."/>
            <person name="Hahnke R.L."/>
            <person name="Chafee M."/>
            <person name="Fischer T."/>
            <person name="Gruber-Vodicka H."/>
            <person name="Tegetmeyer H.E."/>
            <person name="Harder J."/>
            <person name="Fuchs B.M."/>
            <person name="Amann R.I."/>
            <person name="Teeling H."/>
        </authorList>
    </citation>
    <scope>NUCLEOTIDE SEQUENCE [LARGE SCALE GENOMIC DNA]</scope>
    <source>
        <strain evidence="6 7">Hel1_31_D35</strain>
    </source>
</reference>
<feature type="signal peptide" evidence="4">
    <location>
        <begin position="1"/>
        <end position="21"/>
    </location>
</feature>
<keyword evidence="2" id="KW-0812">Transmembrane</keyword>
<dbReference type="RefSeq" id="WP_100258340.1">
    <property type="nucleotide sequence ID" value="NZ_CP011797.1"/>
</dbReference>
<dbReference type="OrthoDB" id="9803054at2"/>
<dbReference type="Pfam" id="PF01103">
    <property type="entry name" value="Omp85"/>
    <property type="match status" value="1"/>
</dbReference>
<dbReference type="EMBL" id="CP011797">
    <property type="protein sequence ID" value="ATX78130.1"/>
    <property type="molecule type" value="Genomic_DNA"/>
</dbReference>
<dbReference type="PANTHER" id="PTHR12815:SF42">
    <property type="entry name" value="BACTERIAL SURFACE ANTIGEN (D15) DOMAIN-CONTAINING PROTEIN"/>
    <property type="match status" value="1"/>
</dbReference>
<dbReference type="Gene3D" id="3.10.20.310">
    <property type="entry name" value="membrane protein fhac"/>
    <property type="match status" value="1"/>
</dbReference>
<evidence type="ECO:0000256" key="2">
    <source>
        <dbReference type="ARBA" id="ARBA00022452"/>
    </source>
</evidence>
<evidence type="ECO:0000259" key="5">
    <source>
        <dbReference type="Pfam" id="PF01103"/>
    </source>
</evidence>
<dbReference type="PANTHER" id="PTHR12815">
    <property type="entry name" value="SORTING AND ASSEMBLY MACHINERY SAMM50 PROTEIN FAMILY MEMBER"/>
    <property type="match status" value="1"/>
</dbReference>
<dbReference type="Proteomes" id="UP000229757">
    <property type="component" value="Chromosome"/>
</dbReference>
<organism evidence="6 7">
    <name type="scientific">Reinekea forsetii</name>
    <dbReference type="NCBI Taxonomy" id="1336806"/>
    <lineage>
        <taxon>Bacteria</taxon>
        <taxon>Pseudomonadati</taxon>
        <taxon>Pseudomonadota</taxon>
        <taxon>Gammaproteobacteria</taxon>
        <taxon>Oceanospirillales</taxon>
        <taxon>Saccharospirillaceae</taxon>
        <taxon>Reinekea</taxon>
    </lineage>
</organism>
<keyword evidence="2" id="KW-1134">Transmembrane beta strand</keyword>
<feature type="domain" description="Bacterial surface antigen (D15)" evidence="5">
    <location>
        <begin position="290"/>
        <end position="594"/>
    </location>
</feature>
<evidence type="ECO:0000256" key="1">
    <source>
        <dbReference type="ARBA" id="ARBA00004370"/>
    </source>
</evidence>
<keyword evidence="7" id="KW-1185">Reference proteome</keyword>
<dbReference type="InterPro" id="IPR039910">
    <property type="entry name" value="D15-like"/>
</dbReference>
<evidence type="ECO:0000313" key="7">
    <source>
        <dbReference type="Proteomes" id="UP000229757"/>
    </source>
</evidence>
<dbReference type="GO" id="GO:0019867">
    <property type="term" value="C:outer membrane"/>
    <property type="evidence" value="ECO:0007669"/>
    <property type="project" value="InterPro"/>
</dbReference>
<gene>
    <name evidence="6" type="ORF">REIFOR_03011</name>
</gene>
<evidence type="ECO:0000256" key="4">
    <source>
        <dbReference type="SAM" id="SignalP"/>
    </source>
</evidence>
<keyword evidence="3" id="KW-0472">Membrane</keyword>
<evidence type="ECO:0000313" key="6">
    <source>
        <dbReference type="EMBL" id="ATX78130.1"/>
    </source>
</evidence>
<sequence length="594" mass="66394">MIKYLKTPLVLLLLLVNGASAAALRSANRWDISIAPYRFELQGEFVRAVNDYRAAVNQTNIDPSRDRQIRAELTRLEQLARSRGYYQAIINSSWNEEKLTPRYQITLGPQFIIRSLSLSGGFMPEDNQWQVLAVGEALNAALVLNQQVKLRQYIEARSCFYSLSIDHRVTLDEAEQVGDVDFQVIVSDPTTFGEVEFIGAGDAKLEFLARVSGIDSGDCYRRADIDNAVISLFDTGLFSQIRPTLTRGESGQVNVTFGLESRKDRTLRAGLGWKSDQGIGGSAGWQHRDLFGEAQSLALGLALQSAQQSATANMVIPSFLDRRNRLNWDNEISYAEVAGVESTIYSSIARLARKASTLDYYEFGLGVSQIDETSYGVSDRYRQLRTPLRYLRDSVQDPFNPSLGLRTSVGAEPVWDIDEKFTPFLLTGVDLQYFWSLKKRATFASRVRWDSLWYGSELGSTLANIPQSEWLKAGGSASIRGYGYQSIQLAQKEITAENPSSLAAELPGATQRWLLVNEARLRINDSWGGVAFWDVGALGERASLDSPEQWYHGVGLGIRYFTRFAPIRIDLAWPLNQRASDANFQVYVSLGQAF</sequence>
<keyword evidence="4" id="KW-0732">Signal</keyword>
<dbReference type="KEGG" id="rfo:REIFOR_03011"/>